<dbReference type="AlphaFoldDB" id="A0AAQ3Q052"/>
<evidence type="ECO:0000259" key="1">
    <source>
        <dbReference type="Pfam" id="PF00078"/>
    </source>
</evidence>
<evidence type="ECO:0000313" key="3">
    <source>
        <dbReference type="Proteomes" id="UP001341281"/>
    </source>
</evidence>
<sequence length="372" mass="42530">MDRVRNDEIRDRLGVAPIEEKLVQHRLRWFGHVQRRPPEAPVHSGIIRRNNDVKRGRDMPNLTGEEAVKRDLRDWNIVREKKKHILLKLDIAKAFDSISWSFLLEVMQHLGFPRRWCDFIISHLHGLRQGDLLPPMLFILDFYMGVLDSLIEMACEDNLQQPQQSSHRISFYTDDVVLFLRPESGDLQVVTCQRVAGQVWTRFCAQVKSSAIPIQCLEDVDHTSEILSCGIGTFLCTYLGIPLTIHKPTTRRGLLWKGQEQAKCGNCLVSWAKVLEYLLIWDLVEIDLQDDTLDQHFLLLDLGSSQISPSVSLGSSGNIEMLVFLKELGLIFRLSFGRWWKRATCGAWLGRWGQGPPGDPPKILYPGTLSVA</sequence>
<protein>
    <recommendedName>
        <fullName evidence="1">Reverse transcriptase domain-containing protein</fullName>
    </recommendedName>
</protein>
<dbReference type="EMBL" id="CP144746">
    <property type="protein sequence ID" value="WVZ56736.1"/>
    <property type="molecule type" value="Genomic_DNA"/>
</dbReference>
<dbReference type="InterPro" id="IPR043502">
    <property type="entry name" value="DNA/RNA_pol_sf"/>
</dbReference>
<dbReference type="PANTHER" id="PTHR46238">
    <property type="entry name" value="REVERSE TRANSCRIPTASE DOMAIN-CONTAINING PROTEIN"/>
    <property type="match status" value="1"/>
</dbReference>
<name>A0AAQ3Q052_PASNO</name>
<organism evidence="2 3">
    <name type="scientific">Paspalum notatum var. saurae</name>
    <dbReference type="NCBI Taxonomy" id="547442"/>
    <lineage>
        <taxon>Eukaryota</taxon>
        <taxon>Viridiplantae</taxon>
        <taxon>Streptophyta</taxon>
        <taxon>Embryophyta</taxon>
        <taxon>Tracheophyta</taxon>
        <taxon>Spermatophyta</taxon>
        <taxon>Magnoliopsida</taxon>
        <taxon>Liliopsida</taxon>
        <taxon>Poales</taxon>
        <taxon>Poaceae</taxon>
        <taxon>PACMAD clade</taxon>
        <taxon>Panicoideae</taxon>
        <taxon>Andropogonodae</taxon>
        <taxon>Paspaleae</taxon>
        <taxon>Paspalinae</taxon>
        <taxon>Paspalum</taxon>
    </lineage>
</organism>
<dbReference type="Proteomes" id="UP001341281">
    <property type="component" value="Chromosome 02"/>
</dbReference>
<accession>A0AAQ3Q052</accession>
<gene>
    <name evidence="2" type="ORF">U9M48_007225</name>
</gene>
<proteinExistence type="predicted"/>
<dbReference type="PANTHER" id="PTHR46238:SF11">
    <property type="entry name" value="AGAMOUS-LIKE MADS-BOX PROTEIN AGL16"/>
    <property type="match status" value="1"/>
</dbReference>
<keyword evidence="3" id="KW-1185">Reference proteome</keyword>
<dbReference type="SUPFAM" id="SSF56672">
    <property type="entry name" value="DNA/RNA polymerases"/>
    <property type="match status" value="1"/>
</dbReference>
<feature type="domain" description="Reverse transcriptase" evidence="1">
    <location>
        <begin position="76"/>
        <end position="185"/>
    </location>
</feature>
<dbReference type="Pfam" id="PF00078">
    <property type="entry name" value="RVT_1"/>
    <property type="match status" value="1"/>
</dbReference>
<reference evidence="2 3" key="1">
    <citation type="submission" date="2024-02" db="EMBL/GenBank/DDBJ databases">
        <title>High-quality chromosome-scale genome assembly of Pensacola bahiagrass (Paspalum notatum Flugge var. saurae).</title>
        <authorList>
            <person name="Vega J.M."/>
            <person name="Podio M."/>
            <person name="Orjuela J."/>
            <person name="Siena L.A."/>
            <person name="Pessino S.C."/>
            <person name="Combes M.C."/>
            <person name="Mariac C."/>
            <person name="Albertini E."/>
            <person name="Pupilli F."/>
            <person name="Ortiz J.P.A."/>
            <person name="Leblanc O."/>
        </authorList>
    </citation>
    <scope>NUCLEOTIDE SEQUENCE [LARGE SCALE GENOMIC DNA]</scope>
    <source>
        <strain evidence="2">R1</strain>
        <tissue evidence="2">Leaf</tissue>
    </source>
</reference>
<dbReference type="InterPro" id="IPR000477">
    <property type="entry name" value="RT_dom"/>
</dbReference>
<evidence type="ECO:0000313" key="2">
    <source>
        <dbReference type="EMBL" id="WVZ56736.1"/>
    </source>
</evidence>